<dbReference type="EMBL" id="REGA01000012">
    <property type="protein sequence ID" value="RQG93873.1"/>
    <property type="molecule type" value="Genomic_DNA"/>
</dbReference>
<dbReference type="Proteomes" id="UP000282323">
    <property type="component" value="Unassembled WGS sequence"/>
</dbReference>
<gene>
    <name evidence="1" type="ORF">EA473_14285</name>
</gene>
<evidence type="ECO:0000313" key="2">
    <source>
        <dbReference type="Proteomes" id="UP000282323"/>
    </source>
</evidence>
<comment type="caution">
    <text evidence="1">The sequence shown here is derived from an EMBL/GenBank/DDBJ whole genome shotgun (WGS) entry which is preliminary data.</text>
</comment>
<accession>A0A3N6LUD8</accession>
<organism evidence="1 2">
    <name type="scientific">Natrarchaeobius chitinivorans</name>
    <dbReference type="NCBI Taxonomy" id="1679083"/>
    <lineage>
        <taxon>Archaea</taxon>
        <taxon>Methanobacteriati</taxon>
        <taxon>Methanobacteriota</taxon>
        <taxon>Stenosarchaea group</taxon>
        <taxon>Halobacteria</taxon>
        <taxon>Halobacteriales</taxon>
        <taxon>Natrialbaceae</taxon>
        <taxon>Natrarchaeobius</taxon>
    </lineage>
</organism>
<sequence length="195" mass="23156">MWEERVQKCSRRPRSLMTTAKKRVLAILTDRDIELPDDGVTLEKIRHRGTHFRIDEGEFLSFRIERHPTMYLSDSRIRGRHRSPARFHVMTDYRLDLDDETWRVTECEATFDFDPHLVIEAELDALGRKHAIEEQIEQVKTADDQADAFDEAFDSWIDHWEDKFAAVHGRKVPDDQRREIVQLLIDELRSRTNLT</sequence>
<name>A0A3N6LUD8_NATCH</name>
<proteinExistence type="predicted"/>
<evidence type="ECO:0000313" key="1">
    <source>
        <dbReference type="EMBL" id="RQG93873.1"/>
    </source>
</evidence>
<keyword evidence="2" id="KW-1185">Reference proteome</keyword>
<protein>
    <recommendedName>
        <fullName evidence="3">DUF402 domain-containing protein</fullName>
    </recommendedName>
</protein>
<evidence type="ECO:0008006" key="3">
    <source>
        <dbReference type="Google" id="ProtNLM"/>
    </source>
</evidence>
<reference evidence="1 2" key="1">
    <citation type="submission" date="2018-10" db="EMBL/GenBank/DDBJ databases">
        <title>Natrarchaeobius chitinivorans gen. nov., sp. nov., and Natrarchaeobius haloalkaliphilus sp. nov., alkaliphilic, chitin-utilizing haloarchaea from hypersaline alkaline lakes.</title>
        <authorList>
            <person name="Sorokin D.Y."/>
            <person name="Elcheninov A.G."/>
            <person name="Kostrikina N.A."/>
            <person name="Bale N.J."/>
            <person name="Sinninghe Damste J.S."/>
            <person name="Khijniak T.V."/>
            <person name="Kublanov I.V."/>
            <person name="Toshchakov S.V."/>
        </authorList>
    </citation>
    <scope>NUCLEOTIDE SEQUENCE [LARGE SCALE GENOMIC DNA]</scope>
    <source>
        <strain evidence="1 2">AArcht4T</strain>
    </source>
</reference>
<dbReference type="AlphaFoldDB" id="A0A3N6LUD8"/>